<proteinExistence type="predicted"/>
<name>A0AB39UCW0_9BIFI</name>
<evidence type="ECO:0008006" key="4">
    <source>
        <dbReference type="Google" id="ProtNLM"/>
    </source>
</evidence>
<dbReference type="AlphaFoldDB" id="A0AB39UCW0"/>
<accession>A0AB39UCW0</accession>
<organism evidence="2">
    <name type="scientific">Bifidobacterium fermentum</name>
    <dbReference type="NCBI Taxonomy" id="3059035"/>
    <lineage>
        <taxon>Bacteria</taxon>
        <taxon>Bacillati</taxon>
        <taxon>Actinomycetota</taxon>
        <taxon>Actinomycetes</taxon>
        <taxon>Bifidobacteriales</taxon>
        <taxon>Bifidobacteriaceae</taxon>
        <taxon>Bifidobacterium</taxon>
    </lineage>
</organism>
<evidence type="ECO:0000313" key="2">
    <source>
        <dbReference type="EMBL" id="XDS46661.1"/>
    </source>
</evidence>
<evidence type="ECO:0000256" key="1">
    <source>
        <dbReference type="SAM" id="Phobius"/>
    </source>
</evidence>
<keyword evidence="1" id="KW-0812">Transmembrane</keyword>
<evidence type="ECO:0000313" key="3">
    <source>
        <dbReference type="EMBL" id="XDS48635.1"/>
    </source>
</evidence>
<sequence>MKTLLYAIVKVIYTPYRILCGILSIILTIGFFIVLLDKQNIFQNGKPWILVLIVGILVLLQLIRVLLVKLLAYLLNGDTVIVGV</sequence>
<dbReference type="EMBL" id="CP129675">
    <property type="protein sequence ID" value="XDS46661.1"/>
    <property type="molecule type" value="Genomic_DNA"/>
</dbReference>
<feature type="transmembrane region" description="Helical" evidence="1">
    <location>
        <begin position="48"/>
        <end position="75"/>
    </location>
</feature>
<protein>
    <recommendedName>
        <fullName evidence="4">ABC transporter permease</fullName>
    </recommendedName>
</protein>
<dbReference type="RefSeq" id="WP_369342753.1">
    <property type="nucleotide sequence ID" value="NZ_CP129675.1"/>
</dbReference>
<gene>
    <name evidence="3" type="ORF">QN216_10035</name>
    <name evidence="2" type="ORF">QN217_00435</name>
</gene>
<keyword evidence="1" id="KW-1133">Transmembrane helix</keyword>
<keyword evidence="1" id="KW-0472">Membrane</keyword>
<dbReference type="EMBL" id="CP129682">
    <property type="protein sequence ID" value="XDS48635.1"/>
    <property type="molecule type" value="Genomic_DNA"/>
</dbReference>
<feature type="transmembrane region" description="Helical" evidence="1">
    <location>
        <begin position="16"/>
        <end position="36"/>
    </location>
</feature>
<reference evidence="2" key="1">
    <citation type="submission" date="2023-07" db="EMBL/GenBank/DDBJ databases">
        <title>Bifidobacterium aquikefiriaerophilum sp. nov. and Bifidobacterium eccum sp. nov., isolated from water kefir.</title>
        <authorList>
            <person name="Breselge S."/>
            <person name="Bellassi P."/>
            <person name="Barcenilla C."/>
            <person name="Alvarez-Ordonez A."/>
            <person name="Morelli L."/>
            <person name="Cotter P.D."/>
        </authorList>
    </citation>
    <scope>NUCLEOTIDE SEQUENCE</scope>
    <source>
        <strain evidence="3">WK013_4_14</strain>
        <strain evidence="2">WK048_4_13</strain>
    </source>
</reference>